<protein>
    <submittedName>
        <fullName evidence="1">Uncharacterized protein</fullName>
    </submittedName>
</protein>
<proteinExistence type="predicted"/>
<dbReference type="AlphaFoldDB" id="A0A075GWZ6"/>
<dbReference type="EMBL" id="KF900828">
    <property type="protein sequence ID" value="AIF08359.1"/>
    <property type="molecule type" value="Genomic_DNA"/>
</dbReference>
<organism evidence="1">
    <name type="scientific">uncultured marine group II/III euryarchaeote KM3_28_D12</name>
    <dbReference type="NCBI Taxonomy" id="1456431"/>
    <lineage>
        <taxon>Archaea</taxon>
        <taxon>Methanobacteriati</taxon>
        <taxon>Methanobacteriota</taxon>
        <taxon>environmental samples</taxon>
    </lineage>
</organism>
<name>A0A075GWZ6_9EURY</name>
<evidence type="ECO:0000313" key="1">
    <source>
        <dbReference type="EMBL" id="AIF08359.1"/>
    </source>
</evidence>
<reference evidence="1" key="1">
    <citation type="journal article" date="2014" name="Genome Biol. Evol.">
        <title>Pangenome evidence for extensive interdomain horizontal transfer affecting lineage core and shell genes in uncultured planktonic thaumarchaeota and euryarchaeota.</title>
        <authorList>
            <person name="Deschamps P."/>
            <person name="Zivanovic Y."/>
            <person name="Moreira D."/>
            <person name="Rodriguez-Valera F."/>
            <person name="Lopez-Garcia P."/>
        </authorList>
    </citation>
    <scope>NUCLEOTIDE SEQUENCE</scope>
</reference>
<accession>A0A075GWZ6</accession>
<sequence length="64" mass="6994">MVDQTRLAVSKGELGPICDHCGELMTFGESMVIDTQYVCWECYQKSTGAEPSTDSSENPGLPIH</sequence>